<feature type="compositionally biased region" description="Polar residues" evidence="1">
    <location>
        <begin position="394"/>
        <end position="408"/>
    </location>
</feature>
<keyword evidence="4" id="KW-1185">Reference proteome</keyword>
<dbReference type="EMBL" id="JBEUOH010000007">
    <property type="protein sequence ID" value="KAL0892083.1"/>
    <property type="molecule type" value="Genomic_DNA"/>
</dbReference>
<name>A0ABR3I741_LOXSC</name>
<evidence type="ECO:0000313" key="4">
    <source>
        <dbReference type="Proteomes" id="UP001549920"/>
    </source>
</evidence>
<dbReference type="InterPro" id="IPR029526">
    <property type="entry name" value="PGBD"/>
</dbReference>
<dbReference type="Pfam" id="PF13843">
    <property type="entry name" value="DDE_Tnp_1_7"/>
    <property type="match status" value="1"/>
</dbReference>
<dbReference type="PANTHER" id="PTHR47272:SF1">
    <property type="entry name" value="PIGGYBAC TRANSPOSABLE ELEMENT-DERIVED PROTEIN 3-LIKE"/>
    <property type="match status" value="1"/>
</dbReference>
<sequence>MSCVKLPSTRLYWSKHVGQQQVYEIMTCNRFDAIRNYLHFNNNENLKPRGTDGHDKLFKVRPLLDKIRERLLLVPKEEYLAVDEQIIPTKCRHEIKQYNPAKPHKWGYKNQVLSGVSGFSYDFDIFAGDQSNTFPSDAPDLGVSSNVVTRLASTVPKHQNHKLCFDNWFNSPNLQVYLFQNGILSLGTVRLNRVPNSNMPTEKDLKKKGRGSMEEKTAVIDGVKLSLVSWFDNKLVNMLSAYVGSEPTTTKQRYVRKEKQYKNITSPQAVDVYNQHMGGVDLLDSMLGYYRIQLRSRKWYKRIFFHMIDMTLVNAWLLWRRIHGLEYLPLYDFKLAVSEHMRKAGKVMVAKKRGRPAGLRGTPTSSRAITPASDVGSPASAVAKNRGRPASLLGTPTSSRAVTPTSEVGSPASAVAKKRGRPSCLRSLNLPETSSQGSNESSLPESPLPSKKARKAPARHQELPLDSVRTDNVAHYPEWMKSNRQICQNCLKYRSFTKCGKCKVSLCFNDKRNCFLEFHKV</sequence>
<comment type="caution">
    <text evidence="3">The sequence shown here is derived from an EMBL/GenBank/DDBJ whole genome shotgun (WGS) entry which is preliminary data.</text>
</comment>
<dbReference type="PANTHER" id="PTHR47272">
    <property type="entry name" value="DDE_TNP_1_7 DOMAIN-CONTAINING PROTEIN"/>
    <property type="match status" value="1"/>
</dbReference>
<feature type="compositionally biased region" description="Polar residues" evidence="1">
    <location>
        <begin position="430"/>
        <end position="439"/>
    </location>
</feature>
<feature type="region of interest" description="Disordered" evidence="1">
    <location>
        <begin position="349"/>
        <end position="462"/>
    </location>
</feature>
<proteinExistence type="predicted"/>
<feature type="compositionally biased region" description="Low complexity" evidence="1">
    <location>
        <begin position="440"/>
        <end position="450"/>
    </location>
</feature>
<organism evidence="3 4">
    <name type="scientific">Loxostege sticticalis</name>
    <name type="common">Beet webworm moth</name>
    <dbReference type="NCBI Taxonomy" id="481309"/>
    <lineage>
        <taxon>Eukaryota</taxon>
        <taxon>Metazoa</taxon>
        <taxon>Ecdysozoa</taxon>
        <taxon>Arthropoda</taxon>
        <taxon>Hexapoda</taxon>
        <taxon>Insecta</taxon>
        <taxon>Pterygota</taxon>
        <taxon>Neoptera</taxon>
        <taxon>Endopterygota</taxon>
        <taxon>Lepidoptera</taxon>
        <taxon>Glossata</taxon>
        <taxon>Ditrysia</taxon>
        <taxon>Pyraloidea</taxon>
        <taxon>Crambidae</taxon>
        <taxon>Pyraustinae</taxon>
        <taxon>Loxostege</taxon>
    </lineage>
</organism>
<accession>A0ABR3I741</accession>
<gene>
    <name evidence="3" type="ORF">ABMA27_015295</name>
</gene>
<feature type="domain" description="PiggyBac transposable element-derived protein" evidence="2">
    <location>
        <begin position="1"/>
        <end position="316"/>
    </location>
</feature>
<protein>
    <recommendedName>
        <fullName evidence="2">PiggyBac transposable element-derived protein domain-containing protein</fullName>
    </recommendedName>
</protein>
<evidence type="ECO:0000313" key="3">
    <source>
        <dbReference type="EMBL" id="KAL0892083.1"/>
    </source>
</evidence>
<evidence type="ECO:0000256" key="1">
    <source>
        <dbReference type="SAM" id="MobiDB-lite"/>
    </source>
</evidence>
<dbReference type="Proteomes" id="UP001549920">
    <property type="component" value="Unassembled WGS sequence"/>
</dbReference>
<reference evidence="3 4" key="1">
    <citation type="submission" date="2024-06" db="EMBL/GenBank/DDBJ databases">
        <title>A chromosome-level genome assembly of beet webworm, Loxostege sticticalis.</title>
        <authorList>
            <person name="Zhang Y."/>
        </authorList>
    </citation>
    <scope>NUCLEOTIDE SEQUENCE [LARGE SCALE GENOMIC DNA]</scope>
    <source>
        <strain evidence="3">AQ026</strain>
        <tissue evidence="3">Whole body</tissue>
    </source>
</reference>
<evidence type="ECO:0000259" key="2">
    <source>
        <dbReference type="Pfam" id="PF13843"/>
    </source>
</evidence>